<organism evidence="5 6">
    <name type="scientific">Aquicella siphonis</name>
    <dbReference type="NCBI Taxonomy" id="254247"/>
    <lineage>
        <taxon>Bacteria</taxon>
        <taxon>Pseudomonadati</taxon>
        <taxon>Pseudomonadota</taxon>
        <taxon>Gammaproteobacteria</taxon>
        <taxon>Legionellales</taxon>
        <taxon>Coxiellaceae</taxon>
        <taxon>Aquicella</taxon>
    </lineage>
</organism>
<keyword evidence="6" id="KW-1185">Reference proteome</keyword>
<dbReference type="Proteomes" id="UP000324194">
    <property type="component" value="Chromosome 1"/>
</dbReference>
<keyword evidence="1 4" id="KW-0436">Ligase</keyword>
<dbReference type="InterPro" id="IPR011793">
    <property type="entry name" value="YbdK"/>
</dbReference>
<dbReference type="SUPFAM" id="SSF55931">
    <property type="entry name" value="Glutamine synthetase/guanido kinase"/>
    <property type="match status" value="1"/>
</dbReference>
<proteinExistence type="inferred from homology"/>
<dbReference type="InterPro" id="IPR050141">
    <property type="entry name" value="GCL_type2/YbdK_subfam"/>
</dbReference>
<comment type="catalytic activity">
    <reaction evidence="4">
        <text>L-cysteine + L-glutamate + ATP = gamma-L-glutamyl-L-cysteine + ADP + phosphate + H(+)</text>
        <dbReference type="Rhea" id="RHEA:13285"/>
        <dbReference type="ChEBI" id="CHEBI:15378"/>
        <dbReference type="ChEBI" id="CHEBI:29985"/>
        <dbReference type="ChEBI" id="CHEBI:30616"/>
        <dbReference type="ChEBI" id="CHEBI:35235"/>
        <dbReference type="ChEBI" id="CHEBI:43474"/>
        <dbReference type="ChEBI" id="CHEBI:58173"/>
        <dbReference type="ChEBI" id="CHEBI:456216"/>
        <dbReference type="EC" id="6.3.2.2"/>
    </reaction>
</comment>
<keyword evidence="2 4" id="KW-0547">Nucleotide-binding</keyword>
<evidence type="ECO:0000256" key="2">
    <source>
        <dbReference type="ARBA" id="ARBA00022741"/>
    </source>
</evidence>
<dbReference type="Gene3D" id="3.30.590.20">
    <property type="match status" value="1"/>
</dbReference>
<evidence type="ECO:0000313" key="5">
    <source>
        <dbReference type="EMBL" id="VVC74837.1"/>
    </source>
</evidence>
<dbReference type="GO" id="GO:0042398">
    <property type="term" value="P:modified amino acid biosynthetic process"/>
    <property type="evidence" value="ECO:0007669"/>
    <property type="project" value="InterPro"/>
</dbReference>
<dbReference type="EC" id="6.3.2.2" evidence="4"/>
<reference evidence="5 6" key="1">
    <citation type="submission" date="2019-08" db="EMBL/GenBank/DDBJ databases">
        <authorList>
            <person name="Guy L."/>
        </authorList>
    </citation>
    <scope>NUCLEOTIDE SEQUENCE [LARGE SCALE GENOMIC DNA]</scope>
    <source>
        <strain evidence="5 6">SGT-108</strain>
    </source>
</reference>
<protein>
    <recommendedName>
        <fullName evidence="4">Putative glutamate--cysteine ligase 2</fullName>
        <ecNumber evidence="4">6.3.2.2</ecNumber>
    </recommendedName>
    <alternativeName>
        <fullName evidence="4">Gamma-glutamylcysteine synthetase 2</fullName>
        <shortName evidence="4">GCS 2</shortName>
        <shortName evidence="4">Gamma-GCS 2</shortName>
    </alternativeName>
</protein>
<dbReference type="GO" id="GO:0004357">
    <property type="term" value="F:glutamate-cysteine ligase activity"/>
    <property type="evidence" value="ECO:0007669"/>
    <property type="project" value="UniProtKB-EC"/>
</dbReference>
<comment type="similarity">
    <text evidence="4">Belongs to the glutamate--cysteine ligase type 2 family. YbdK subfamily.</text>
</comment>
<name>A0A5E4PEJ0_9COXI</name>
<accession>A0A5E4PEJ0</accession>
<dbReference type="HAMAP" id="MF_01609">
    <property type="entry name" value="Glu_cys_ligase_2"/>
    <property type="match status" value="1"/>
</dbReference>
<dbReference type="GO" id="GO:0005524">
    <property type="term" value="F:ATP binding"/>
    <property type="evidence" value="ECO:0007669"/>
    <property type="project" value="UniProtKB-KW"/>
</dbReference>
<dbReference type="InterPro" id="IPR014746">
    <property type="entry name" value="Gln_synth/guanido_kin_cat_dom"/>
</dbReference>
<dbReference type="NCBIfam" id="NF010040">
    <property type="entry name" value="PRK13516.1"/>
    <property type="match status" value="1"/>
</dbReference>
<evidence type="ECO:0000256" key="4">
    <source>
        <dbReference type="HAMAP-Rule" id="MF_01609"/>
    </source>
</evidence>
<dbReference type="InterPro" id="IPR006336">
    <property type="entry name" value="GCS2"/>
</dbReference>
<dbReference type="EMBL" id="LR699119">
    <property type="protein sequence ID" value="VVC74837.1"/>
    <property type="molecule type" value="Genomic_DNA"/>
</dbReference>
<gene>
    <name evidence="5" type="primary">ybdK_1</name>
    <name evidence="5" type="ORF">AQUSIP_01090</name>
</gene>
<dbReference type="PANTHER" id="PTHR36510">
    <property type="entry name" value="GLUTAMATE--CYSTEINE LIGASE 2-RELATED"/>
    <property type="match status" value="1"/>
</dbReference>
<dbReference type="PANTHER" id="PTHR36510:SF1">
    <property type="entry name" value="GLUTAMATE--CYSTEINE LIGASE 2-RELATED"/>
    <property type="match status" value="1"/>
</dbReference>
<dbReference type="KEGG" id="asip:AQUSIP_01090"/>
<evidence type="ECO:0000256" key="1">
    <source>
        <dbReference type="ARBA" id="ARBA00022598"/>
    </source>
</evidence>
<dbReference type="AlphaFoldDB" id="A0A5E4PEJ0"/>
<dbReference type="OrthoDB" id="9769628at2"/>
<comment type="function">
    <text evidence="4">ATP-dependent carboxylate-amine ligase which exhibits weak glutamate--cysteine ligase activity.</text>
</comment>
<keyword evidence="3 4" id="KW-0067">ATP-binding</keyword>
<evidence type="ECO:0000313" key="6">
    <source>
        <dbReference type="Proteomes" id="UP000324194"/>
    </source>
</evidence>
<dbReference type="Pfam" id="PF04107">
    <property type="entry name" value="GCS2"/>
    <property type="match status" value="1"/>
</dbReference>
<sequence length="373" mass="42980">MRILPFKESRTATIGIELELQIINPKTCALVSRSKDLIRNIKQSDFKTWIKPEITQSMIEINSSIHHSPKEMLEELSEIQKFLIAQANAIHVAFCGGGTHPFQKWTMQKIFPTWRYKKLSKKYRYLSKRATVFGQHIHVGCSNADDALYLTHALTRYVSQFIALSASSPFYQGIDTGFFSSRSTIFNAFPLSGVMPYLTAWSEFSDYFYKMKNLKIIGSMKDFYWDIRPKPEFGTVEIRVCDTPLTIKKAVIITAYIQALSLYLLTEKPLAISPDLYFLYSYNRFQASRYGLDGEFINPYTLQECSILEDILDTIKKIQRYANQLNNMGYISLLMEDVINKTSDAGLERQLYKQFNSLPQVVAEQCKIWAKPG</sequence>
<dbReference type="NCBIfam" id="TIGR02050">
    <property type="entry name" value="gshA_cyan_rel"/>
    <property type="match status" value="1"/>
</dbReference>
<evidence type="ECO:0000256" key="3">
    <source>
        <dbReference type="ARBA" id="ARBA00022840"/>
    </source>
</evidence>